<reference evidence="3 4" key="1">
    <citation type="journal article" date="2024" name="Microbiol. Resour. Announc.">
        <title>Genome annotations for the ascomycete fungi Trichoderma harzianum, Trichoderma aggressivum, and Purpureocillium lilacinum.</title>
        <authorList>
            <person name="Beijen E.P.W."/>
            <person name="Ohm R.A."/>
        </authorList>
    </citation>
    <scope>NUCLEOTIDE SEQUENCE [LARGE SCALE GENOMIC DNA]</scope>
    <source>
        <strain evidence="3 4">CBS 150709</strain>
    </source>
</reference>
<dbReference type="Gene3D" id="1.10.472.10">
    <property type="entry name" value="Cyclin-like"/>
    <property type="match status" value="1"/>
</dbReference>
<accession>A0ABR0BE92</accession>
<organism evidence="3 4">
    <name type="scientific">Purpureocillium lilacinum</name>
    <name type="common">Paecilomyces lilacinus</name>
    <dbReference type="NCBI Taxonomy" id="33203"/>
    <lineage>
        <taxon>Eukaryota</taxon>
        <taxon>Fungi</taxon>
        <taxon>Dikarya</taxon>
        <taxon>Ascomycota</taxon>
        <taxon>Pezizomycotina</taxon>
        <taxon>Sordariomycetes</taxon>
        <taxon>Hypocreomycetidae</taxon>
        <taxon>Hypocreales</taxon>
        <taxon>Ophiocordycipitaceae</taxon>
        <taxon>Purpureocillium</taxon>
    </lineage>
</organism>
<keyword evidence="4" id="KW-1185">Reference proteome</keyword>
<evidence type="ECO:0000256" key="1">
    <source>
        <dbReference type="SAM" id="MobiDB-lite"/>
    </source>
</evidence>
<dbReference type="SUPFAM" id="SSF47954">
    <property type="entry name" value="Cyclin-like"/>
    <property type="match status" value="1"/>
</dbReference>
<dbReference type="Proteomes" id="UP001287286">
    <property type="component" value="Unassembled WGS sequence"/>
</dbReference>
<evidence type="ECO:0000256" key="2">
    <source>
        <dbReference type="SAM" id="SignalP"/>
    </source>
</evidence>
<comment type="caution">
    <text evidence="3">The sequence shown here is derived from an EMBL/GenBank/DDBJ whole genome shotgun (WGS) entry which is preliminary data.</text>
</comment>
<name>A0ABR0BE92_PURLI</name>
<sequence>MRMTHQSAFHRILFMSLLLSIKALEDYRSPNKRWTKNMLMKFSLDQINQMETEMLDLLGWNAMTSEQELWTEMQRFLGASPPSTLSSAGHADPGGSPGQTEGATAATESMAKTATRRADGPQKRGLPGPGWIDSPLDTLKWRNMYAQDTWEMTCQLYKACYAAVELKDCGYRPRLRRPRNDGNIRSA</sequence>
<dbReference type="CDD" id="cd20557">
    <property type="entry name" value="CYCLIN_ScPCL1-like"/>
    <property type="match status" value="1"/>
</dbReference>
<keyword evidence="2" id="KW-0732">Signal</keyword>
<feature type="region of interest" description="Disordered" evidence="1">
    <location>
        <begin position="80"/>
        <end position="132"/>
    </location>
</feature>
<gene>
    <name evidence="3" type="ORF">Purlil1_13372</name>
</gene>
<feature type="signal peptide" evidence="2">
    <location>
        <begin position="1"/>
        <end position="23"/>
    </location>
</feature>
<evidence type="ECO:0000313" key="3">
    <source>
        <dbReference type="EMBL" id="KAK4071572.1"/>
    </source>
</evidence>
<dbReference type="InterPro" id="IPR036915">
    <property type="entry name" value="Cyclin-like_sf"/>
</dbReference>
<evidence type="ECO:0000313" key="4">
    <source>
        <dbReference type="Proteomes" id="UP001287286"/>
    </source>
</evidence>
<dbReference type="EMBL" id="JAWRVI010000209">
    <property type="protein sequence ID" value="KAK4071572.1"/>
    <property type="molecule type" value="Genomic_DNA"/>
</dbReference>
<protein>
    <submittedName>
        <fullName evidence="3">Uncharacterized protein</fullName>
    </submittedName>
</protein>
<proteinExistence type="predicted"/>
<feature type="chain" id="PRO_5047132184" evidence="2">
    <location>
        <begin position="24"/>
        <end position="187"/>
    </location>
</feature>
<feature type="compositionally biased region" description="Polar residues" evidence="1">
    <location>
        <begin position="98"/>
        <end position="112"/>
    </location>
</feature>